<dbReference type="GO" id="GO:0006457">
    <property type="term" value="P:protein folding"/>
    <property type="evidence" value="ECO:0007669"/>
    <property type="project" value="UniProtKB-UniRule"/>
</dbReference>
<sequence>MKVLIEKTQNLKKNIILKIDHDIIDNTVKNELLKIAKKIRIDGFRLGKAPIHIIRQRYSTSVRQDVLNDLMPRYFIDAITQEKWHPSSAPTYEIQENTWGKDVIFSVSFDVYPHIELKGLESIEIDKPIINITEADIDAMLSMLRQQKAIWTETHEAAAINNRVTFDFVGSIEHEDFTGNNALNVILILGNGHMLPSFEEGIIGHKADENFMIDVTFPKDYKIIKLQDKNVQFNIILKKVEVCHLPEITAEFIQQFGIKEGSLDALRAEIHTNMQRELKNAVRHFIKLQVINGLVKANNIEIPADIVNSKLDLLKQKITHNNSSTAMVTDSTIPHEVLVEQAKQYMLVGLLFGQIIHSYEIKTNEDHVNALIEEVASAYENKEKVISFYKNNSDLMQNIRNTALEEQAIEAILAQAKLTEKFLTFQEFMYPSFTH</sequence>
<dbReference type="Pfam" id="PF05698">
    <property type="entry name" value="Trigger_C"/>
    <property type="match status" value="1"/>
</dbReference>
<dbReference type="OrthoDB" id="9767721at2"/>
<evidence type="ECO:0000256" key="6">
    <source>
        <dbReference type="ARBA" id="ARBA00023110"/>
    </source>
</evidence>
<keyword evidence="5 11" id="KW-0132">Cell division</keyword>
<evidence type="ECO:0000256" key="4">
    <source>
        <dbReference type="ARBA" id="ARBA00016902"/>
    </source>
</evidence>
<dbReference type="FunFam" id="3.10.50.40:FF:000001">
    <property type="entry name" value="Trigger factor"/>
    <property type="match status" value="1"/>
</dbReference>
<dbReference type="InterPro" id="IPR046357">
    <property type="entry name" value="PPIase_dom_sf"/>
</dbReference>
<evidence type="ECO:0000256" key="1">
    <source>
        <dbReference type="ARBA" id="ARBA00000971"/>
    </source>
</evidence>
<comment type="similarity">
    <text evidence="2 11">Belongs to the FKBP-type PPIase family. Tig subfamily.</text>
</comment>
<dbReference type="NCBIfam" id="TIGR00115">
    <property type="entry name" value="tig"/>
    <property type="match status" value="1"/>
</dbReference>
<feature type="domain" description="PPIase FKBP-type" evidence="12">
    <location>
        <begin position="157"/>
        <end position="235"/>
    </location>
</feature>
<dbReference type="GO" id="GO:0015031">
    <property type="term" value="P:protein transport"/>
    <property type="evidence" value="ECO:0007669"/>
    <property type="project" value="UniProtKB-UniRule"/>
</dbReference>
<evidence type="ECO:0000256" key="2">
    <source>
        <dbReference type="ARBA" id="ARBA00005464"/>
    </source>
</evidence>
<dbReference type="SUPFAM" id="SSF109998">
    <property type="entry name" value="Triger factor/SurA peptide-binding domain-like"/>
    <property type="match status" value="1"/>
</dbReference>
<evidence type="ECO:0000256" key="11">
    <source>
        <dbReference type="HAMAP-Rule" id="MF_00303"/>
    </source>
</evidence>
<proteinExistence type="inferred from homology"/>
<accession>A0A451DD59</accession>
<evidence type="ECO:0000259" key="13">
    <source>
        <dbReference type="Pfam" id="PF05697"/>
    </source>
</evidence>
<comment type="catalytic activity">
    <reaction evidence="1 11">
        <text>[protein]-peptidylproline (omega=180) = [protein]-peptidylproline (omega=0)</text>
        <dbReference type="Rhea" id="RHEA:16237"/>
        <dbReference type="Rhea" id="RHEA-COMP:10747"/>
        <dbReference type="Rhea" id="RHEA-COMP:10748"/>
        <dbReference type="ChEBI" id="CHEBI:83833"/>
        <dbReference type="ChEBI" id="CHEBI:83834"/>
        <dbReference type="EC" id="5.2.1.8"/>
    </reaction>
</comment>
<dbReference type="GO" id="GO:0005737">
    <property type="term" value="C:cytoplasm"/>
    <property type="evidence" value="ECO:0007669"/>
    <property type="project" value="UniProtKB-SubCell"/>
</dbReference>
<evidence type="ECO:0000256" key="3">
    <source>
        <dbReference type="ARBA" id="ARBA00013194"/>
    </source>
</evidence>
<keyword evidence="9 11" id="KW-0131">Cell cycle</keyword>
<dbReference type="InterPro" id="IPR027304">
    <property type="entry name" value="Trigger_fact/SurA_dom_sf"/>
</dbReference>
<evidence type="ECO:0000256" key="10">
    <source>
        <dbReference type="ARBA" id="ARBA00029986"/>
    </source>
</evidence>
<keyword evidence="6 11" id="KW-0697">Rotamase</keyword>
<dbReference type="EC" id="5.2.1.8" evidence="3 11"/>
<dbReference type="PIRSF" id="PIRSF003095">
    <property type="entry name" value="Trigger_factor"/>
    <property type="match status" value="1"/>
</dbReference>
<dbReference type="GO" id="GO:0003755">
    <property type="term" value="F:peptidyl-prolyl cis-trans isomerase activity"/>
    <property type="evidence" value="ECO:0007669"/>
    <property type="project" value="UniProtKB-UniRule"/>
</dbReference>
<dbReference type="AlphaFoldDB" id="A0A451DD59"/>
<evidence type="ECO:0000256" key="7">
    <source>
        <dbReference type="ARBA" id="ARBA00023186"/>
    </source>
</evidence>
<dbReference type="HAMAP" id="MF_00303">
    <property type="entry name" value="Trigger_factor_Tig"/>
    <property type="match status" value="1"/>
</dbReference>
<keyword evidence="7 11" id="KW-0143">Chaperone</keyword>
<dbReference type="Proteomes" id="UP000294418">
    <property type="component" value="Chromosome"/>
</dbReference>
<comment type="function">
    <text evidence="11">Involved in protein export. Acts as a chaperone by maintaining the newly synthesized protein in an open conformation. Functions as a peptidyl-prolyl cis-trans isomerase.</text>
</comment>
<keyword evidence="11" id="KW-0963">Cytoplasm</keyword>
<dbReference type="InterPro" id="IPR036611">
    <property type="entry name" value="Trigger_fac_ribosome-bd_sf"/>
</dbReference>
<dbReference type="InterPro" id="IPR005215">
    <property type="entry name" value="Trig_fac"/>
</dbReference>
<dbReference type="GO" id="GO:0051301">
    <property type="term" value="P:cell division"/>
    <property type="evidence" value="ECO:0007669"/>
    <property type="project" value="UniProtKB-KW"/>
</dbReference>
<organism evidence="15 16">
    <name type="scientific">Candidatus Erwinia haradaeae</name>
    <dbReference type="NCBI Taxonomy" id="1922217"/>
    <lineage>
        <taxon>Bacteria</taxon>
        <taxon>Pseudomonadati</taxon>
        <taxon>Pseudomonadota</taxon>
        <taxon>Gammaproteobacteria</taxon>
        <taxon>Enterobacterales</taxon>
        <taxon>Erwiniaceae</taxon>
        <taxon>Erwinia</taxon>
    </lineage>
</organism>
<evidence type="ECO:0000313" key="16">
    <source>
        <dbReference type="Proteomes" id="UP000294418"/>
    </source>
</evidence>
<dbReference type="InterPro" id="IPR008881">
    <property type="entry name" value="Trigger_fac_ribosome-bd_bac"/>
</dbReference>
<dbReference type="Gene3D" id="3.30.70.1050">
    <property type="entry name" value="Trigger factor ribosome-binding domain"/>
    <property type="match status" value="1"/>
</dbReference>
<protein>
    <recommendedName>
        <fullName evidence="4 11">Trigger factor</fullName>
        <shortName evidence="11">TF</shortName>
        <ecNumber evidence="3 11">5.2.1.8</ecNumber>
    </recommendedName>
    <alternativeName>
        <fullName evidence="10 11">PPIase</fullName>
    </alternativeName>
</protein>
<name>A0A451DD59_9GAMM</name>
<keyword evidence="8 11" id="KW-0413">Isomerase</keyword>
<feature type="domain" description="Trigger factor C-terminal" evidence="14">
    <location>
        <begin position="262"/>
        <end position="413"/>
    </location>
</feature>
<dbReference type="InterPro" id="IPR008880">
    <property type="entry name" value="Trigger_fac_C"/>
</dbReference>
<dbReference type="InterPro" id="IPR001179">
    <property type="entry name" value="PPIase_FKBP_dom"/>
</dbReference>
<dbReference type="SUPFAM" id="SSF102735">
    <property type="entry name" value="Trigger factor ribosome-binding domain"/>
    <property type="match status" value="1"/>
</dbReference>
<feature type="domain" description="Trigger factor ribosome-binding bacterial" evidence="13">
    <location>
        <begin position="1"/>
        <end position="143"/>
    </location>
</feature>
<dbReference type="Gene3D" id="1.10.3120.10">
    <property type="entry name" value="Trigger factor, C-terminal domain"/>
    <property type="match status" value="1"/>
</dbReference>
<dbReference type="EMBL" id="LR217720">
    <property type="protein sequence ID" value="VFP84395.1"/>
    <property type="molecule type" value="Genomic_DNA"/>
</dbReference>
<reference evidence="15 16" key="1">
    <citation type="submission" date="2019-02" db="EMBL/GenBank/DDBJ databases">
        <authorList>
            <person name="Manzano-Marin A."/>
            <person name="Manzano-Marin A."/>
        </authorList>
    </citation>
    <scope>NUCLEOTIDE SEQUENCE [LARGE SCALE GENOMIC DNA]</scope>
    <source>
        <strain evidence="15 16">ErCilaricifoliae</strain>
    </source>
</reference>
<comment type="subcellular location">
    <subcellularLocation>
        <location evidence="11">Cytoplasm</location>
    </subcellularLocation>
    <text evidence="11">About half TF is bound to the ribosome near the polypeptide exit tunnel while the other half is free in the cytoplasm.</text>
</comment>
<dbReference type="Gene3D" id="3.10.50.40">
    <property type="match status" value="1"/>
</dbReference>
<gene>
    <name evidence="11 15" type="primary">tig</name>
    <name evidence="15" type="ORF">ERCILAFE3058_484</name>
</gene>
<evidence type="ECO:0000256" key="8">
    <source>
        <dbReference type="ARBA" id="ARBA00023235"/>
    </source>
</evidence>
<evidence type="ECO:0000313" key="15">
    <source>
        <dbReference type="EMBL" id="VFP84395.1"/>
    </source>
</evidence>
<evidence type="ECO:0000256" key="5">
    <source>
        <dbReference type="ARBA" id="ARBA00022618"/>
    </source>
</evidence>
<dbReference type="SUPFAM" id="SSF54534">
    <property type="entry name" value="FKBP-like"/>
    <property type="match status" value="1"/>
</dbReference>
<evidence type="ECO:0000259" key="14">
    <source>
        <dbReference type="Pfam" id="PF05698"/>
    </source>
</evidence>
<dbReference type="RefSeq" id="WP_157989862.1">
    <property type="nucleotide sequence ID" value="NZ_LR217720.1"/>
</dbReference>
<comment type="domain">
    <text evidence="11">Consists of 3 domains; the N-terminus binds the ribosome, the middle domain has PPIase activity, while the C-terminus has intrinsic chaperone activity on its own.</text>
</comment>
<dbReference type="Pfam" id="PF00254">
    <property type="entry name" value="FKBP_C"/>
    <property type="match status" value="1"/>
</dbReference>
<dbReference type="Pfam" id="PF05697">
    <property type="entry name" value="Trigger_N"/>
    <property type="match status" value="1"/>
</dbReference>
<dbReference type="InterPro" id="IPR037041">
    <property type="entry name" value="Trigger_fac_C_sf"/>
</dbReference>
<evidence type="ECO:0000256" key="9">
    <source>
        <dbReference type="ARBA" id="ARBA00023306"/>
    </source>
</evidence>
<evidence type="ECO:0000259" key="12">
    <source>
        <dbReference type="Pfam" id="PF00254"/>
    </source>
</evidence>